<reference evidence="2 3" key="1">
    <citation type="submission" date="2020-04" db="EMBL/GenBank/DDBJ databases">
        <title>Donghicola sp., a member of the Rhodobacteraceae family isolated from mangrove forest in Thailand.</title>
        <authorList>
            <person name="Charoenyingcharoen P."/>
            <person name="Yukphan P."/>
        </authorList>
    </citation>
    <scope>NUCLEOTIDE SEQUENCE [LARGE SCALE GENOMIC DNA]</scope>
    <source>
        <strain evidence="2 3">B5-SW-15</strain>
    </source>
</reference>
<protein>
    <submittedName>
        <fullName evidence="2">GNAT family N-acetyltransferase</fullName>
    </submittedName>
</protein>
<organism evidence="2 3">
    <name type="scientific">Donghicola mangrovi</name>
    <dbReference type="NCBI Taxonomy" id="2729614"/>
    <lineage>
        <taxon>Bacteria</taxon>
        <taxon>Pseudomonadati</taxon>
        <taxon>Pseudomonadota</taxon>
        <taxon>Alphaproteobacteria</taxon>
        <taxon>Rhodobacterales</taxon>
        <taxon>Roseobacteraceae</taxon>
        <taxon>Donghicola</taxon>
    </lineage>
</organism>
<name>A0A850PZ59_9RHOB</name>
<dbReference type="InterPro" id="IPR016181">
    <property type="entry name" value="Acyl_CoA_acyltransferase"/>
</dbReference>
<dbReference type="InterPro" id="IPR052742">
    <property type="entry name" value="Mito_N-acetyltransferase"/>
</dbReference>
<keyword evidence="2" id="KW-0808">Transferase</keyword>
<dbReference type="EMBL" id="JABCJE010000001">
    <property type="protein sequence ID" value="NVO22116.1"/>
    <property type="molecule type" value="Genomic_DNA"/>
</dbReference>
<proteinExistence type="predicted"/>
<dbReference type="Gene3D" id="3.40.630.30">
    <property type="match status" value="1"/>
</dbReference>
<dbReference type="Pfam" id="PF13508">
    <property type="entry name" value="Acetyltransf_7"/>
    <property type="match status" value="1"/>
</dbReference>
<comment type="caution">
    <text evidence="2">The sequence shown here is derived from an EMBL/GenBank/DDBJ whole genome shotgun (WGS) entry which is preliminary data.</text>
</comment>
<evidence type="ECO:0000313" key="3">
    <source>
        <dbReference type="Proteomes" id="UP000592216"/>
    </source>
</evidence>
<dbReference type="RefSeq" id="WP_177156481.1">
    <property type="nucleotide sequence ID" value="NZ_JABCJE010000001.1"/>
</dbReference>
<dbReference type="InterPro" id="IPR000182">
    <property type="entry name" value="GNAT_dom"/>
</dbReference>
<gene>
    <name evidence="2" type="ORF">HJ536_01990</name>
</gene>
<dbReference type="PROSITE" id="PS51186">
    <property type="entry name" value="GNAT"/>
    <property type="match status" value="1"/>
</dbReference>
<feature type="domain" description="N-acetyltransferase" evidence="1">
    <location>
        <begin position="1"/>
        <end position="160"/>
    </location>
</feature>
<dbReference type="SUPFAM" id="SSF55729">
    <property type="entry name" value="Acyl-CoA N-acyltransferases (Nat)"/>
    <property type="match status" value="1"/>
</dbReference>
<dbReference type="AlphaFoldDB" id="A0A850PZ59"/>
<dbReference type="PANTHER" id="PTHR43138">
    <property type="entry name" value="ACETYLTRANSFERASE, GNAT FAMILY"/>
    <property type="match status" value="1"/>
</dbReference>
<evidence type="ECO:0000313" key="2">
    <source>
        <dbReference type="EMBL" id="NVO22116.1"/>
    </source>
</evidence>
<accession>A0A850PZ59</accession>
<dbReference type="Proteomes" id="UP000592216">
    <property type="component" value="Unassembled WGS sequence"/>
</dbReference>
<evidence type="ECO:0000259" key="1">
    <source>
        <dbReference type="PROSITE" id="PS51186"/>
    </source>
</evidence>
<sequence length="160" mass="17359">MLIRPATTDDADAIWAMLEPVFRAGETYAIPTDISREEALEYWMGGTHSAWVAVADIGIVGTGYLCPNHKGNADHICNAGFVTDPQTRGRGVAQGLLNHILAEARMAGYGAMQFNFVVSTNAGAIALWQRNGFEIVGTLPKAFRHPTEGKVDAHVMYQLL</sequence>
<dbReference type="GO" id="GO:0016747">
    <property type="term" value="F:acyltransferase activity, transferring groups other than amino-acyl groups"/>
    <property type="evidence" value="ECO:0007669"/>
    <property type="project" value="InterPro"/>
</dbReference>
<dbReference type="CDD" id="cd04301">
    <property type="entry name" value="NAT_SF"/>
    <property type="match status" value="1"/>
</dbReference>
<dbReference type="PANTHER" id="PTHR43138:SF1">
    <property type="entry name" value="N-ACETYLTRANSFERASE ACA1"/>
    <property type="match status" value="1"/>
</dbReference>